<dbReference type="NCBIfam" id="NF033542">
    <property type="entry name" value="transpos_IS110"/>
    <property type="match status" value="1"/>
</dbReference>
<accession>A0A9X0U1P6</accession>
<evidence type="ECO:0000313" key="3">
    <source>
        <dbReference type="EMBL" id="MBB5326649.1"/>
    </source>
</evidence>
<dbReference type="PANTHER" id="PTHR33055">
    <property type="entry name" value="TRANSPOSASE FOR INSERTION SEQUENCE ELEMENT IS1111A"/>
    <property type="match status" value="1"/>
</dbReference>
<comment type="caution">
    <text evidence="3">The sequence shown here is derived from an EMBL/GenBank/DDBJ whole genome shotgun (WGS) entry which is preliminary data.</text>
</comment>
<feature type="domain" description="Transposase IS116/IS110/IS902 C-terminal" evidence="2">
    <location>
        <begin position="230"/>
        <end position="307"/>
    </location>
</feature>
<dbReference type="GO" id="GO:0004803">
    <property type="term" value="F:transposase activity"/>
    <property type="evidence" value="ECO:0007669"/>
    <property type="project" value="InterPro"/>
</dbReference>
<dbReference type="AlphaFoldDB" id="A0A9X0U1P6"/>
<evidence type="ECO:0000313" key="4">
    <source>
        <dbReference type="Proteomes" id="UP000535182"/>
    </source>
</evidence>
<dbReference type="Proteomes" id="UP000535182">
    <property type="component" value="Unassembled WGS sequence"/>
</dbReference>
<reference evidence="3 4" key="1">
    <citation type="submission" date="2020-08" db="EMBL/GenBank/DDBJ databases">
        <title>Genomic Encyclopedia of Type Strains, Phase IV (KMG-V): Genome sequencing to study the core and pangenomes of soil and plant-associated prokaryotes.</title>
        <authorList>
            <person name="Whitman W."/>
        </authorList>
    </citation>
    <scope>NUCLEOTIDE SEQUENCE [LARGE SCALE GENOMIC DNA]</scope>
    <source>
        <strain evidence="3 4">X5P2</strain>
    </source>
</reference>
<name>A0A9X0U1P6_9BACT</name>
<dbReference type="RefSeq" id="WP_221304504.1">
    <property type="nucleotide sequence ID" value="NZ_JACHEB010000001.1"/>
</dbReference>
<protein>
    <submittedName>
        <fullName evidence="3">Transposase</fullName>
    </submittedName>
</protein>
<evidence type="ECO:0000259" key="2">
    <source>
        <dbReference type="Pfam" id="PF02371"/>
    </source>
</evidence>
<gene>
    <name evidence="3" type="ORF">HDF14_000243</name>
</gene>
<keyword evidence="4" id="KW-1185">Reference proteome</keyword>
<dbReference type="PANTHER" id="PTHR33055:SF3">
    <property type="entry name" value="PUTATIVE TRANSPOSASE FOR IS117-RELATED"/>
    <property type="match status" value="1"/>
</dbReference>
<proteinExistence type="predicted"/>
<dbReference type="InterPro" id="IPR002525">
    <property type="entry name" value="Transp_IS110-like_N"/>
</dbReference>
<dbReference type="GO" id="GO:0006313">
    <property type="term" value="P:DNA transposition"/>
    <property type="evidence" value="ECO:0007669"/>
    <property type="project" value="InterPro"/>
</dbReference>
<sequence>MSKQGAVLATKKSARRVLVGATIVGVDLGDQWSHYCILDEDGEITEEGRFRTSESGVAKRFEDMDHARVAMEAGTHSIWISEQLKEYGHEVIVANVTELHAISRNDSKSDRTDAEKLARYARLDPRILRPITHRTVEQQQALTMIRARDVLVRPRTAVVNAARGLAKPCGYRLPASSTRSFPARCAGLLPEGLAAALEPLFAQIAHMNAQIKLYDRAILKLATVTYPETQALTQVHGVGPLTAVTYVLTLGSKERFERSRDVGCYLGLRPKRSQSGDRDPQLRITKAGNEYLRRLLTECANFILGRFGKDSSLRRWGLHLAERGGRNARKKAIVAVARKLAVLLHRLWVTDQPYVPLHEAQAA</sequence>
<dbReference type="InterPro" id="IPR047650">
    <property type="entry name" value="Transpos_IS110"/>
</dbReference>
<feature type="domain" description="Transposase IS110-like N-terminal" evidence="1">
    <location>
        <begin position="24"/>
        <end position="164"/>
    </location>
</feature>
<dbReference type="Pfam" id="PF01548">
    <property type="entry name" value="DEDD_Tnp_IS110"/>
    <property type="match status" value="1"/>
</dbReference>
<organism evidence="3 4">
    <name type="scientific">Tunturiibacter gelidiferens</name>
    <dbReference type="NCBI Taxonomy" id="3069689"/>
    <lineage>
        <taxon>Bacteria</taxon>
        <taxon>Pseudomonadati</taxon>
        <taxon>Acidobacteriota</taxon>
        <taxon>Terriglobia</taxon>
        <taxon>Terriglobales</taxon>
        <taxon>Acidobacteriaceae</taxon>
        <taxon>Tunturiibacter</taxon>
    </lineage>
</organism>
<dbReference type="EMBL" id="JACHEB010000001">
    <property type="protein sequence ID" value="MBB5326649.1"/>
    <property type="molecule type" value="Genomic_DNA"/>
</dbReference>
<evidence type="ECO:0000259" key="1">
    <source>
        <dbReference type="Pfam" id="PF01548"/>
    </source>
</evidence>
<dbReference type="InterPro" id="IPR003346">
    <property type="entry name" value="Transposase_20"/>
</dbReference>
<dbReference type="Pfam" id="PF02371">
    <property type="entry name" value="Transposase_20"/>
    <property type="match status" value="1"/>
</dbReference>
<dbReference type="GO" id="GO:0003677">
    <property type="term" value="F:DNA binding"/>
    <property type="evidence" value="ECO:0007669"/>
    <property type="project" value="InterPro"/>
</dbReference>